<dbReference type="EMBL" id="JAYWIO010000006">
    <property type="protein sequence ID" value="KAK7255023.1"/>
    <property type="molecule type" value="Genomic_DNA"/>
</dbReference>
<evidence type="ECO:0000256" key="1">
    <source>
        <dbReference type="SAM" id="MobiDB-lite"/>
    </source>
</evidence>
<gene>
    <name evidence="2" type="ORF">RIF29_28424</name>
</gene>
<organism evidence="2 3">
    <name type="scientific">Crotalaria pallida</name>
    <name type="common">Smooth rattlebox</name>
    <name type="synonym">Crotalaria striata</name>
    <dbReference type="NCBI Taxonomy" id="3830"/>
    <lineage>
        <taxon>Eukaryota</taxon>
        <taxon>Viridiplantae</taxon>
        <taxon>Streptophyta</taxon>
        <taxon>Embryophyta</taxon>
        <taxon>Tracheophyta</taxon>
        <taxon>Spermatophyta</taxon>
        <taxon>Magnoliopsida</taxon>
        <taxon>eudicotyledons</taxon>
        <taxon>Gunneridae</taxon>
        <taxon>Pentapetalae</taxon>
        <taxon>rosids</taxon>
        <taxon>fabids</taxon>
        <taxon>Fabales</taxon>
        <taxon>Fabaceae</taxon>
        <taxon>Papilionoideae</taxon>
        <taxon>50 kb inversion clade</taxon>
        <taxon>genistoids sensu lato</taxon>
        <taxon>core genistoids</taxon>
        <taxon>Crotalarieae</taxon>
        <taxon>Crotalaria</taxon>
    </lineage>
</organism>
<sequence>MFGEPPPSQSQAVTSAREDISSDMVDELTSSERFDPSMLHVNEEVAPTPTLIAPVAISKGLWGTSDAVLIVESLSQKPKASDLATEGAIRDVVPAGVTVSSSSSKIWKLVGFSMGCIKSIL</sequence>
<protein>
    <submittedName>
        <fullName evidence="2">Uncharacterized protein</fullName>
    </submittedName>
</protein>
<accession>A0AAN9HSZ1</accession>
<name>A0AAN9HSZ1_CROPI</name>
<proteinExistence type="predicted"/>
<dbReference type="Proteomes" id="UP001372338">
    <property type="component" value="Unassembled WGS sequence"/>
</dbReference>
<evidence type="ECO:0000313" key="2">
    <source>
        <dbReference type="EMBL" id="KAK7255023.1"/>
    </source>
</evidence>
<keyword evidence="3" id="KW-1185">Reference proteome</keyword>
<evidence type="ECO:0000313" key="3">
    <source>
        <dbReference type="Proteomes" id="UP001372338"/>
    </source>
</evidence>
<reference evidence="2 3" key="1">
    <citation type="submission" date="2024-01" db="EMBL/GenBank/DDBJ databases">
        <title>The genomes of 5 underutilized Papilionoideae crops provide insights into root nodulation and disease resistanc.</title>
        <authorList>
            <person name="Yuan L."/>
        </authorList>
    </citation>
    <scope>NUCLEOTIDE SEQUENCE [LARGE SCALE GENOMIC DNA]</scope>
    <source>
        <strain evidence="2">ZHUSHIDOU_FW_LH</strain>
        <tissue evidence="2">Leaf</tissue>
    </source>
</reference>
<comment type="caution">
    <text evidence="2">The sequence shown here is derived from an EMBL/GenBank/DDBJ whole genome shotgun (WGS) entry which is preliminary data.</text>
</comment>
<feature type="region of interest" description="Disordered" evidence="1">
    <location>
        <begin position="1"/>
        <end position="22"/>
    </location>
</feature>
<dbReference type="AlphaFoldDB" id="A0AAN9HSZ1"/>